<dbReference type="Pfam" id="PF00931">
    <property type="entry name" value="NB-ARC"/>
    <property type="match status" value="1"/>
</dbReference>
<keyword evidence="2" id="KW-0677">Repeat</keyword>
<dbReference type="EMBL" id="JAEFBK010000001">
    <property type="protein sequence ID" value="KAG7649856.1"/>
    <property type="molecule type" value="Genomic_DNA"/>
</dbReference>
<name>A0A8T2GRD0_9BRAS</name>
<feature type="domain" description="TIR" evidence="7">
    <location>
        <begin position="11"/>
        <end position="175"/>
    </location>
</feature>
<organism evidence="8 9">
    <name type="scientific">Arabidopsis thaliana x Arabidopsis arenosa</name>
    <dbReference type="NCBI Taxonomy" id="1240361"/>
    <lineage>
        <taxon>Eukaryota</taxon>
        <taxon>Viridiplantae</taxon>
        <taxon>Streptophyta</taxon>
        <taxon>Embryophyta</taxon>
        <taxon>Tracheophyta</taxon>
        <taxon>Spermatophyta</taxon>
        <taxon>Magnoliopsida</taxon>
        <taxon>eudicotyledons</taxon>
        <taxon>Gunneridae</taxon>
        <taxon>Pentapetalae</taxon>
        <taxon>rosids</taxon>
        <taxon>malvids</taxon>
        <taxon>Brassicales</taxon>
        <taxon>Brassicaceae</taxon>
        <taxon>Camelineae</taxon>
        <taxon>Arabidopsis</taxon>
    </lineage>
</organism>
<evidence type="ECO:0000313" key="9">
    <source>
        <dbReference type="Proteomes" id="UP000694240"/>
    </source>
</evidence>
<protein>
    <submittedName>
        <fullName evidence="8">NB-ARC</fullName>
    </submittedName>
</protein>
<evidence type="ECO:0000256" key="6">
    <source>
        <dbReference type="SAM" id="MobiDB-lite"/>
    </source>
</evidence>
<dbReference type="FunFam" id="3.80.10.10:FF:000386">
    <property type="entry name" value="Disease resistance protein RPS4"/>
    <property type="match status" value="1"/>
</dbReference>
<dbReference type="FunFam" id="3.40.50.10140:FF:000007">
    <property type="entry name" value="Disease resistance protein (TIR-NBS-LRR class)"/>
    <property type="match status" value="1"/>
</dbReference>
<evidence type="ECO:0000256" key="1">
    <source>
        <dbReference type="ARBA" id="ARBA00022614"/>
    </source>
</evidence>
<dbReference type="Proteomes" id="UP000694240">
    <property type="component" value="Chromosome 1"/>
</dbReference>
<dbReference type="Pfam" id="PF23282">
    <property type="entry name" value="WHD_ROQ1"/>
    <property type="match status" value="1"/>
</dbReference>
<dbReference type="GO" id="GO:0043531">
    <property type="term" value="F:ADP binding"/>
    <property type="evidence" value="ECO:0007669"/>
    <property type="project" value="InterPro"/>
</dbReference>
<dbReference type="GO" id="GO:0016787">
    <property type="term" value="F:hydrolase activity"/>
    <property type="evidence" value="ECO:0007669"/>
    <property type="project" value="UniProtKB-KW"/>
</dbReference>
<dbReference type="GO" id="GO:0006952">
    <property type="term" value="P:defense response"/>
    <property type="evidence" value="ECO:0007669"/>
    <property type="project" value="UniProtKB-KW"/>
</dbReference>
<dbReference type="PANTHER" id="PTHR11017">
    <property type="entry name" value="LEUCINE-RICH REPEAT-CONTAINING PROTEIN"/>
    <property type="match status" value="1"/>
</dbReference>
<keyword evidence="9" id="KW-1185">Reference proteome</keyword>
<feature type="compositionally biased region" description="Basic and acidic residues" evidence="6">
    <location>
        <begin position="1070"/>
        <end position="1101"/>
    </location>
</feature>
<dbReference type="PROSITE" id="PS50104">
    <property type="entry name" value="TIR"/>
    <property type="match status" value="1"/>
</dbReference>
<accession>A0A8T2GRD0</accession>
<feature type="region of interest" description="Disordered" evidence="6">
    <location>
        <begin position="988"/>
        <end position="1007"/>
    </location>
</feature>
<dbReference type="InterPro" id="IPR003593">
    <property type="entry name" value="AAA+_ATPase"/>
</dbReference>
<dbReference type="GO" id="GO:0007165">
    <property type="term" value="P:signal transduction"/>
    <property type="evidence" value="ECO:0007669"/>
    <property type="project" value="InterPro"/>
</dbReference>
<evidence type="ECO:0000259" key="7">
    <source>
        <dbReference type="PROSITE" id="PS50104"/>
    </source>
</evidence>
<dbReference type="Pfam" id="PF01582">
    <property type="entry name" value="TIR"/>
    <property type="match status" value="1"/>
</dbReference>
<evidence type="ECO:0000256" key="3">
    <source>
        <dbReference type="ARBA" id="ARBA00022801"/>
    </source>
</evidence>
<keyword evidence="1" id="KW-0433">Leucine-rich repeat</keyword>
<keyword evidence="3" id="KW-0378">Hydrolase</keyword>
<evidence type="ECO:0000256" key="4">
    <source>
        <dbReference type="ARBA" id="ARBA00022821"/>
    </source>
</evidence>
<proteinExistence type="predicted"/>
<dbReference type="PANTHER" id="PTHR11017:SF225">
    <property type="entry name" value="ADP-RIBOSYL CYCLASE_CYCLIC ADP-RIBOSE HYDROLASE-RELATED"/>
    <property type="match status" value="1"/>
</dbReference>
<dbReference type="InterPro" id="IPR002182">
    <property type="entry name" value="NB-ARC"/>
</dbReference>
<dbReference type="AlphaFoldDB" id="A0A8T2GRD0"/>
<gene>
    <name evidence="8" type="ORF">ISN45_At01g048650</name>
</gene>
<sequence>MASSSSSPRNWRYNVFTSFHGPDVRIKFLSHLRQQFVYNGITMFDDNGIERSQIIAPALKKAIGESRIAILLLSKNYASSSWCLDELLEILKCKEDIGQIVMTVFYEVDPSHVRKQTGDFGLAFKETCAHKTEEKRQKWTQALTYVGNIAGEDFKHWPNEAKMIEKIARDVSDILNVTPCRDFDGMVGLNDHLREMESLLDLKNDGVKIVGISGPAGIGKSTIATALHGRLSNMFQRTCFVDNLRESYKIGLDEYRLKLHLQQQLLAYVLNQDKIRVGHLSVMKERLDDLRVLIILDDVEHLYQLEALADIRWFGPGSRVIVTTENREILLQHGIKDIYHVGFPSEGEALMIFFLSAFRQPSPPYGFLKLTYEVASICGNLPLGLHVLGTLLRGKSQAEWIEELPRLKDCLDGRIESVLKVGYESLYEKDQALFLLIAVYFNYDYVDYVTSMLENTNVLDVRLGLKKLANRCLIQIDIDHNRKSRVVMNRLLQVMAREVISKQKISKRKILEDPQDICYVLEEAKGKGSALGLSLDVAEIKELVINKKAFKKMCNLLILKVFNGTDPRESKLHVPEEMELPSSIRLLHWEAYPRKSFRFGPENLVTLNMEYRLYSELEKLWKGTQPLANLKEMNLCGSSCLKELPDLSKAANLERLDVAECNALVEIPSSVANLHKIVNLHMESCESLEVIPTLINLASLKIINIHDCPRLKSFPDVPTSLEELVIEKTGVQELPASFRHCTGVTTLYICSNRNLKTFSTHLPMGLRKLDLSNCGIEWVTDSIKDLHNLYYLKLSGCKRLVSLPELPCSLECLFAEDCTSLERVSDSLNIPNAQFNFIKCFTLDREARRAIIQQSFVHGNVILPAREVLEEVDYRARGNCLTIPPSAFNRFKVCVVLVIGDSVKSASEDFQLQTVYTFQTEHVFVFDISFPLIFNGRKIMLKFFGGYARIIECGVQILMDETDGSNKGLFENVEWRTYKSYEEAVEKEEYQWDTNESEEEEEDDLWDTHESNEAFDKEDHDYESAPTAYEDICLNPSPKLDPIPNPTASSSRPLSRFTFPDSAAAFATPRIDDEASNKDENEEGDKSEIVSEDKDEDIAHDGDYQSISSKLLHILSLCIN</sequence>
<feature type="non-terminal residue" evidence="8">
    <location>
        <position position="1"/>
    </location>
</feature>
<evidence type="ECO:0000256" key="2">
    <source>
        <dbReference type="ARBA" id="ARBA00022737"/>
    </source>
</evidence>
<reference evidence="8 9" key="1">
    <citation type="submission" date="2020-12" db="EMBL/GenBank/DDBJ databases">
        <title>Concerted genomic and epigenomic changes stabilize Arabidopsis allopolyploids.</title>
        <authorList>
            <person name="Chen Z."/>
        </authorList>
    </citation>
    <scope>NUCLEOTIDE SEQUENCE [LARGE SCALE GENOMIC DNA]</scope>
    <source>
        <strain evidence="8">Allo738</strain>
        <tissue evidence="8">Leaf</tissue>
    </source>
</reference>
<evidence type="ECO:0000256" key="5">
    <source>
        <dbReference type="ARBA" id="ARBA00023027"/>
    </source>
</evidence>
<feature type="compositionally biased region" description="Acidic residues" evidence="6">
    <location>
        <begin position="995"/>
        <end position="1005"/>
    </location>
</feature>
<dbReference type="InterPro" id="IPR058192">
    <property type="entry name" value="WHD_ROQ1-like"/>
</dbReference>
<keyword evidence="4" id="KW-0611">Plant defense</keyword>
<comment type="caution">
    <text evidence="8">The sequence shown here is derived from an EMBL/GenBank/DDBJ whole genome shotgun (WGS) entry which is preliminary data.</text>
</comment>
<dbReference type="FunFam" id="3.40.50.300:FF:001002">
    <property type="entry name" value="Disease resistance protein (TIR-NBS-LRR class)"/>
    <property type="match status" value="1"/>
</dbReference>
<dbReference type="InterPro" id="IPR044974">
    <property type="entry name" value="Disease_R_plants"/>
</dbReference>
<evidence type="ECO:0000313" key="8">
    <source>
        <dbReference type="EMBL" id="KAG7649856.1"/>
    </source>
</evidence>
<dbReference type="SMART" id="SM00382">
    <property type="entry name" value="AAA"/>
    <property type="match status" value="1"/>
</dbReference>
<feature type="region of interest" description="Disordered" evidence="6">
    <location>
        <begin position="1031"/>
        <end position="1101"/>
    </location>
</feature>
<keyword evidence="5" id="KW-0520">NAD</keyword>
<dbReference type="SMART" id="SM00255">
    <property type="entry name" value="TIR"/>
    <property type="match status" value="1"/>
</dbReference>
<dbReference type="InterPro" id="IPR000157">
    <property type="entry name" value="TIR_dom"/>
</dbReference>